<dbReference type="PROSITE" id="PS51221">
    <property type="entry name" value="TTL"/>
    <property type="match status" value="1"/>
</dbReference>
<dbReference type="OrthoDB" id="202825at2759"/>
<dbReference type="InParanoid" id="A0A0V0QDQ8"/>
<dbReference type="Pfam" id="PF01145">
    <property type="entry name" value="Band_7"/>
    <property type="match status" value="1"/>
</dbReference>
<evidence type="ECO:0000256" key="2">
    <source>
        <dbReference type="SAM" id="Phobius"/>
    </source>
</evidence>
<feature type="region of interest" description="Disordered" evidence="1">
    <location>
        <begin position="345"/>
        <end position="380"/>
    </location>
</feature>
<keyword evidence="5" id="KW-1185">Reference proteome</keyword>
<accession>A0A0V0QDQ8</accession>
<feature type="compositionally biased region" description="Basic and acidic residues" evidence="1">
    <location>
        <begin position="549"/>
        <end position="560"/>
    </location>
</feature>
<gene>
    <name evidence="4" type="ORF">PPERSA_10755</name>
</gene>
<dbReference type="InterPro" id="IPR001107">
    <property type="entry name" value="Band_7"/>
</dbReference>
<dbReference type="AlphaFoldDB" id="A0A0V0QDQ8"/>
<keyword evidence="2" id="KW-0812">Transmembrane</keyword>
<proteinExistence type="predicted"/>
<dbReference type="Gene3D" id="3.30.470.20">
    <property type="entry name" value="ATP-grasp fold, B domain"/>
    <property type="match status" value="1"/>
</dbReference>
<dbReference type="SUPFAM" id="SSF117892">
    <property type="entry name" value="Band 7/SPFH domain"/>
    <property type="match status" value="1"/>
</dbReference>
<feature type="transmembrane region" description="Helical" evidence="2">
    <location>
        <begin position="16"/>
        <end position="38"/>
    </location>
</feature>
<evidence type="ECO:0000313" key="5">
    <source>
        <dbReference type="Proteomes" id="UP000054937"/>
    </source>
</evidence>
<keyword evidence="2" id="KW-0472">Membrane</keyword>
<reference evidence="4 5" key="1">
    <citation type="journal article" date="2015" name="Sci. Rep.">
        <title>Genome of the facultative scuticociliatosis pathogen Pseudocohnilembus persalinus provides insight into its virulence through horizontal gene transfer.</title>
        <authorList>
            <person name="Xiong J."/>
            <person name="Wang G."/>
            <person name="Cheng J."/>
            <person name="Tian M."/>
            <person name="Pan X."/>
            <person name="Warren A."/>
            <person name="Jiang C."/>
            <person name="Yuan D."/>
            <person name="Miao W."/>
        </authorList>
    </citation>
    <scope>NUCLEOTIDE SEQUENCE [LARGE SCALE GENOMIC DNA]</scope>
    <source>
        <strain evidence="4">36N120E</strain>
    </source>
</reference>
<dbReference type="InterPro" id="IPR004344">
    <property type="entry name" value="TTL/TTLL_fam"/>
</dbReference>
<feature type="compositionally biased region" description="Basic and acidic residues" evidence="1">
    <location>
        <begin position="357"/>
        <end position="368"/>
    </location>
</feature>
<dbReference type="Pfam" id="PF03133">
    <property type="entry name" value="TTL"/>
    <property type="match status" value="1"/>
</dbReference>
<comment type="caution">
    <text evidence="4">The sequence shown here is derived from an EMBL/GenBank/DDBJ whole genome shotgun (WGS) entry which is preliminary data.</text>
</comment>
<feature type="region of interest" description="Disordered" evidence="1">
    <location>
        <begin position="517"/>
        <end position="560"/>
    </location>
</feature>
<dbReference type="PANTHER" id="PTHR46069">
    <property type="entry name" value="TUBULIN TYROSINE LIGASE"/>
    <property type="match status" value="1"/>
</dbReference>
<name>A0A0V0QDQ8_PSEPJ</name>
<keyword evidence="2" id="KW-1133">Transmembrane helix</keyword>
<dbReference type="Gene3D" id="3.30.479.30">
    <property type="entry name" value="Band 7 domain"/>
    <property type="match status" value="1"/>
</dbReference>
<feature type="domain" description="Band 7" evidence="3">
    <location>
        <begin position="58"/>
        <end position="229"/>
    </location>
</feature>
<evidence type="ECO:0000313" key="4">
    <source>
        <dbReference type="EMBL" id="KRX00256.1"/>
    </source>
</evidence>
<feature type="compositionally biased region" description="Polar residues" evidence="1">
    <location>
        <begin position="369"/>
        <end position="378"/>
    </location>
</feature>
<dbReference type="Proteomes" id="UP000054937">
    <property type="component" value="Unassembled WGS sequence"/>
</dbReference>
<organism evidence="4 5">
    <name type="scientific">Pseudocohnilembus persalinus</name>
    <name type="common">Ciliate</name>
    <dbReference type="NCBI Taxonomy" id="266149"/>
    <lineage>
        <taxon>Eukaryota</taxon>
        <taxon>Sar</taxon>
        <taxon>Alveolata</taxon>
        <taxon>Ciliophora</taxon>
        <taxon>Intramacronucleata</taxon>
        <taxon>Oligohymenophorea</taxon>
        <taxon>Scuticociliatia</taxon>
        <taxon>Philasterida</taxon>
        <taxon>Pseudocohnilembidae</taxon>
        <taxon>Pseudocohnilembus</taxon>
    </lineage>
</organism>
<dbReference type="EMBL" id="LDAU01000194">
    <property type="protein sequence ID" value="KRX00256.1"/>
    <property type="molecule type" value="Genomic_DNA"/>
</dbReference>
<dbReference type="PANTHER" id="PTHR46069:SF1">
    <property type="entry name" value="CHROMOSOME UNDETERMINED SCAFFOLD_125, WHOLE GENOME SHOTGUN SEQUENCE"/>
    <property type="match status" value="1"/>
</dbReference>
<sequence>MCCECWDDTPVKVKVVGFLAIFIVTLTSFLIGFSVSVLGPLDYGLRKDNNARSINSDKIYNPGKHFTGLGIGFLKFPKTHQYLIFSDDLYDNNDTGFDEAATFEKTLTARTSEGLYVVVDVFVSYTLTNTDDEETKAYQLYQIYEKFGMRWDSFLQYLIQSVLRDVIMSYDALDLPSQRSVLAANLYDKLESTFNDYFFTLQMCNIINIDFPNDLSEAIMQTQIYSQKNYTYDYIIEKTYVEGNTTVALAELDGEIVYKNYYADGEISYIQYNSQANIIQDQMEHKDLFAKYNLTPYSKVKNSNSKKGEFSNLKLDEKKQNISNQNKTLQPYLLPIIKTKSALDSYSKQTSQKKQKEKNQTTKIDSERGLNNQQQQSKKYPKLMNIAFQNDYSENYRGISQQKPTLAQTLDLYTTKSIDKQKKYCNHFEFNDELTTKSGLLRNLRQYMQKNKDNLKKDLFDVTPISFYLDLNDKNWEQDLQNFLNFYIKYLPRKLDTGKKNIEIKKKQKVINSCQEEQDQNLKKNKLSNIKEEEKNEKKSNYQISQKKSKMEHSDQKKNDDKYRIEKLTKIFNNSDNSYVWLLKTINMNRGRGIEVFQSLEYNDYNPQKTKRKFNDANQNQKPINKNQGKGHVLKENCFVIQKYLERPFCINQRKFDIRVWSLVTQNYDVYVFQEGYLRTSSEKYDLENIENPFIHLTNNAVQKYSKNYGIEEFGNQLSFQQFQDYLDQTINHNENYKKQKDKNFEEIKVEQLKEKMNEQIKISLESVKQKINS</sequence>
<feature type="compositionally biased region" description="Basic and acidic residues" evidence="1">
    <location>
        <begin position="529"/>
        <end position="540"/>
    </location>
</feature>
<evidence type="ECO:0000259" key="3">
    <source>
        <dbReference type="Pfam" id="PF01145"/>
    </source>
</evidence>
<evidence type="ECO:0000256" key="1">
    <source>
        <dbReference type="SAM" id="MobiDB-lite"/>
    </source>
</evidence>
<protein>
    <recommendedName>
        <fullName evidence="3">Band 7 domain-containing protein</fullName>
    </recommendedName>
</protein>
<dbReference type="InterPro" id="IPR036013">
    <property type="entry name" value="Band_7/SPFH_dom_sf"/>
</dbReference>